<accession>A0AAD6UPJ1</accession>
<dbReference type="EMBL" id="JARJCW010000128">
    <property type="protein sequence ID" value="KAJ7191779.1"/>
    <property type="molecule type" value="Genomic_DNA"/>
</dbReference>
<evidence type="ECO:0008006" key="3">
    <source>
        <dbReference type="Google" id="ProtNLM"/>
    </source>
</evidence>
<dbReference type="SUPFAM" id="SSF81383">
    <property type="entry name" value="F-box domain"/>
    <property type="match status" value="1"/>
</dbReference>
<gene>
    <name evidence="1" type="ORF">GGX14DRAFT_380761</name>
</gene>
<evidence type="ECO:0000313" key="1">
    <source>
        <dbReference type="EMBL" id="KAJ7191779.1"/>
    </source>
</evidence>
<dbReference type="Proteomes" id="UP001219525">
    <property type="component" value="Unassembled WGS sequence"/>
</dbReference>
<dbReference type="AlphaFoldDB" id="A0AAD6UPJ1"/>
<name>A0AAD6UPJ1_9AGAR</name>
<feature type="non-terminal residue" evidence="1">
    <location>
        <position position="156"/>
    </location>
</feature>
<sequence length="156" mass="16914">MGTQPSSVPALTLPNELTTRIFLHCLPPHGRVRPNPKTGPLLVAQICRHWRAVALSFPALWASIVLEFHSSIAEPVINRRTALVGLWLSRASRSPLSITINASLPGRLPAGICSLIKSLSAQWGRLELTIPAPDFLELCEVAGPFPHLQVVAINPT</sequence>
<organism evidence="1 2">
    <name type="scientific">Mycena pura</name>
    <dbReference type="NCBI Taxonomy" id="153505"/>
    <lineage>
        <taxon>Eukaryota</taxon>
        <taxon>Fungi</taxon>
        <taxon>Dikarya</taxon>
        <taxon>Basidiomycota</taxon>
        <taxon>Agaricomycotina</taxon>
        <taxon>Agaricomycetes</taxon>
        <taxon>Agaricomycetidae</taxon>
        <taxon>Agaricales</taxon>
        <taxon>Marasmiineae</taxon>
        <taxon>Mycenaceae</taxon>
        <taxon>Mycena</taxon>
    </lineage>
</organism>
<comment type="caution">
    <text evidence="1">The sequence shown here is derived from an EMBL/GenBank/DDBJ whole genome shotgun (WGS) entry which is preliminary data.</text>
</comment>
<evidence type="ECO:0000313" key="2">
    <source>
        <dbReference type="Proteomes" id="UP001219525"/>
    </source>
</evidence>
<proteinExistence type="predicted"/>
<dbReference type="Gene3D" id="1.20.1280.50">
    <property type="match status" value="1"/>
</dbReference>
<reference evidence="1" key="1">
    <citation type="submission" date="2023-03" db="EMBL/GenBank/DDBJ databases">
        <title>Massive genome expansion in bonnet fungi (Mycena s.s.) driven by repeated elements and novel gene families across ecological guilds.</title>
        <authorList>
            <consortium name="Lawrence Berkeley National Laboratory"/>
            <person name="Harder C.B."/>
            <person name="Miyauchi S."/>
            <person name="Viragh M."/>
            <person name="Kuo A."/>
            <person name="Thoen E."/>
            <person name="Andreopoulos B."/>
            <person name="Lu D."/>
            <person name="Skrede I."/>
            <person name="Drula E."/>
            <person name="Henrissat B."/>
            <person name="Morin E."/>
            <person name="Kohler A."/>
            <person name="Barry K."/>
            <person name="LaButti K."/>
            <person name="Morin E."/>
            <person name="Salamov A."/>
            <person name="Lipzen A."/>
            <person name="Mereny Z."/>
            <person name="Hegedus B."/>
            <person name="Baldrian P."/>
            <person name="Stursova M."/>
            <person name="Weitz H."/>
            <person name="Taylor A."/>
            <person name="Grigoriev I.V."/>
            <person name="Nagy L.G."/>
            <person name="Martin F."/>
            <person name="Kauserud H."/>
        </authorList>
    </citation>
    <scope>NUCLEOTIDE SEQUENCE</scope>
    <source>
        <strain evidence="1">9144</strain>
    </source>
</reference>
<dbReference type="InterPro" id="IPR036047">
    <property type="entry name" value="F-box-like_dom_sf"/>
</dbReference>
<protein>
    <recommendedName>
        <fullName evidence="3">F-box domain-containing protein</fullName>
    </recommendedName>
</protein>
<keyword evidence="2" id="KW-1185">Reference proteome</keyword>